<dbReference type="InterPro" id="IPR000938">
    <property type="entry name" value="CAP-Gly_domain"/>
</dbReference>
<dbReference type="InterPro" id="IPR001611">
    <property type="entry name" value="Leu-rich_rpt"/>
</dbReference>
<evidence type="ECO:0000313" key="8">
    <source>
        <dbReference type="Proteomes" id="UP000433883"/>
    </source>
</evidence>
<feature type="domain" description="CAP-Gly" evidence="6">
    <location>
        <begin position="30"/>
        <end position="70"/>
    </location>
</feature>
<dbReference type="InterPro" id="IPR036859">
    <property type="entry name" value="CAP-Gly_dom_sf"/>
</dbReference>
<dbReference type="PROSITE" id="PS51450">
    <property type="entry name" value="LRR"/>
    <property type="match status" value="2"/>
</dbReference>
<evidence type="ECO:0000313" key="7">
    <source>
        <dbReference type="EMBL" id="KAE9961642.1"/>
    </source>
</evidence>
<proteinExistence type="predicted"/>
<evidence type="ECO:0000259" key="6">
    <source>
        <dbReference type="PROSITE" id="PS50245"/>
    </source>
</evidence>
<keyword evidence="2" id="KW-0433">Leucine-rich repeat</keyword>
<reference evidence="7 8" key="1">
    <citation type="submission" date="2019-11" db="EMBL/GenBank/DDBJ databases">
        <title>Venturia inaequalis Genome Resource.</title>
        <authorList>
            <person name="Lichtner F.J."/>
        </authorList>
    </citation>
    <scope>NUCLEOTIDE SEQUENCE [LARGE SCALE GENOMIC DNA]</scope>
    <source>
        <strain evidence="7">Bline_iso_100314</strain>
    </source>
</reference>
<name>A0A8H3U1T9_VENIN</name>
<dbReference type="Pfam" id="PF01302">
    <property type="entry name" value="CAP_GLY"/>
    <property type="match status" value="1"/>
</dbReference>
<dbReference type="PROSITE" id="PS50245">
    <property type="entry name" value="CAP_GLY_2"/>
    <property type="match status" value="1"/>
</dbReference>
<evidence type="ECO:0000256" key="4">
    <source>
        <dbReference type="ARBA" id="ARBA00023069"/>
    </source>
</evidence>
<dbReference type="PANTHER" id="PTHR45973">
    <property type="entry name" value="PROTEIN PHOSPHATASE 1 REGULATORY SUBUNIT SDS22-RELATED"/>
    <property type="match status" value="1"/>
</dbReference>
<sequence length="577" mass="64658">MDASKPILGQRVSYANDICSIRYIGSVTGKGEWLGVEWDNASRGKHDGQVDGKRYFTCISKEPTPASFIRPARQPDVRRSFIEALRFKYASHHTDIVFQNGRPADRAIQISGKEVEEVGFDKIRKQQAGLHELKIVLLDGLCVDQRIATNTLDHALPEIREVCPKIVELDLSRNLLAQWDPIAAVCHQLLHLKSLRLDGNRIKSVESDQPERPFFKHVFKSITILSLAENLLTWEQAVQAFTMFPALESLTLSKNPFGTLTKEPSLVEAHCITSLTLESNHFTALSDLMPLTTLPNLKQLLLKMNNISTLTAPDTTEPVPIFPASLNDLDLSHNSISSWGLVNDLAITFPGLTSLRIARNPLYANLRAADGRILTPNDGYLLTTARLPKLKSLNYSSISPKDALNASTYYLALIAMELAFASEEEAENIKESHPRWEELCEEYGEPHIKRSSSNVNPRSLAAQLLTLHVQVDKQEANHAFELPKSLSTYAVLGLLAKHYGLSPMKMGLIWQTNEWEFTSSMKTDGEDRLWDSEEEEETEDKAAKTIGNKREVELYAGTKSLGDWIEGHEAHVRITSR</sequence>
<dbReference type="AlphaFoldDB" id="A0A8H3U1T9"/>
<keyword evidence="4" id="KW-0969">Cilium</keyword>
<dbReference type="PANTHER" id="PTHR45973:SF9">
    <property type="entry name" value="LEUCINE-RICH REPEAT-CONTAINING PROTEIN 46"/>
    <property type="match status" value="1"/>
</dbReference>
<gene>
    <name evidence="7" type="ORF">BLS_001587</name>
</gene>
<dbReference type="SUPFAM" id="SSF74924">
    <property type="entry name" value="Cap-Gly domain"/>
    <property type="match status" value="1"/>
</dbReference>
<keyword evidence="5" id="KW-0966">Cell projection</keyword>
<dbReference type="SUPFAM" id="SSF52058">
    <property type="entry name" value="L domain-like"/>
    <property type="match status" value="1"/>
</dbReference>
<evidence type="ECO:0000256" key="2">
    <source>
        <dbReference type="ARBA" id="ARBA00022614"/>
    </source>
</evidence>
<dbReference type="Proteomes" id="UP000433883">
    <property type="component" value="Unassembled WGS sequence"/>
</dbReference>
<comment type="subcellular location">
    <subcellularLocation>
        <location evidence="1">Cell projection</location>
        <location evidence="1">Cilium</location>
    </subcellularLocation>
</comment>
<dbReference type="EMBL" id="WNWQ01001370">
    <property type="protein sequence ID" value="KAE9961642.1"/>
    <property type="molecule type" value="Genomic_DNA"/>
</dbReference>
<dbReference type="Gene3D" id="3.80.10.10">
    <property type="entry name" value="Ribonuclease Inhibitor"/>
    <property type="match status" value="2"/>
</dbReference>
<accession>A0A8H3U1T9</accession>
<dbReference type="InterPro" id="IPR050576">
    <property type="entry name" value="Cilia_flagella_integrity"/>
</dbReference>
<dbReference type="SMART" id="SM01052">
    <property type="entry name" value="CAP_GLY"/>
    <property type="match status" value="1"/>
</dbReference>
<evidence type="ECO:0000256" key="5">
    <source>
        <dbReference type="ARBA" id="ARBA00023273"/>
    </source>
</evidence>
<organism evidence="7 8">
    <name type="scientific">Venturia inaequalis</name>
    <name type="common">Apple scab fungus</name>
    <dbReference type="NCBI Taxonomy" id="5025"/>
    <lineage>
        <taxon>Eukaryota</taxon>
        <taxon>Fungi</taxon>
        <taxon>Dikarya</taxon>
        <taxon>Ascomycota</taxon>
        <taxon>Pezizomycotina</taxon>
        <taxon>Dothideomycetes</taxon>
        <taxon>Pleosporomycetidae</taxon>
        <taxon>Venturiales</taxon>
        <taxon>Venturiaceae</taxon>
        <taxon>Venturia</taxon>
    </lineage>
</organism>
<evidence type="ECO:0000256" key="3">
    <source>
        <dbReference type="ARBA" id="ARBA00022737"/>
    </source>
</evidence>
<dbReference type="Gene3D" id="2.30.30.190">
    <property type="entry name" value="CAP Gly-rich-like domain"/>
    <property type="match status" value="1"/>
</dbReference>
<keyword evidence="3" id="KW-0677">Repeat</keyword>
<evidence type="ECO:0000256" key="1">
    <source>
        <dbReference type="ARBA" id="ARBA00004138"/>
    </source>
</evidence>
<protein>
    <recommendedName>
        <fullName evidence="6">CAP-Gly domain-containing protein</fullName>
    </recommendedName>
</protein>
<dbReference type="InterPro" id="IPR032675">
    <property type="entry name" value="LRR_dom_sf"/>
</dbReference>
<comment type="caution">
    <text evidence="7">The sequence shown here is derived from an EMBL/GenBank/DDBJ whole genome shotgun (WGS) entry which is preliminary data.</text>
</comment>